<dbReference type="EMBL" id="JACJQL010000072">
    <property type="protein sequence ID" value="MBD2254971.1"/>
    <property type="molecule type" value="Genomic_DNA"/>
</dbReference>
<evidence type="ECO:0000313" key="1">
    <source>
        <dbReference type="EMBL" id="MBD2254971.1"/>
    </source>
</evidence>
<dbReference type="RefSeq" id="WP_190571534.1">
    <property type="nucleotide sequence ID" value="NZ_JACJQL010000072.1"/>
</dbReference>
<proteinExistence type="predicted"/>
<name>A0ABR8BM65_9NOSO</name>
<protein>
    <submittedName>
        <fullName evidence="1">Uncharacterized protein</fullName>
    </submittedName>
</protein>
<comment type="caution">
    <text evidence="1">The sequence shown here is derived from an EMBL/GenBank/DDBJ whole genome shotgun (WGS) entry which is preliminary data.</text>
</comment>
<sequence>MSQSLTSLIQQAQQTILQIRNHPDYKQIAVNYSPDLTLGDATTALTYLQWEVEERTTIDVAKFEAFSN</sequence>
<organism evidence="1 2">
    <name type="scientific">Nostoc parmelioides FACHB-3921</name>
    <dbReference type="NCBI Taxonomy" id="2692909"/>
    <lineage>
        <taxon>Bacteria</taxon>
        <taxon>Bacillati</taxon>
        <taxon>Cyanobacteriota</taxon>
        <taxon>Cyanophyceae</taxon>
        <taxon>Nostocales</taxon>
        <taxon>Nostocaceae</taxon>
        <taxon>Nostoc</taxon>
    </lineage>
</organism>
<accession>A0ABR8BM65</accession>
<reference evidence="1 2" key="1">
    <citation type="journal article" date="2020" name="ISME J.">
        <title>Comparative genomics reveals insights into cyanobacterial evolution and habitat adaptation.</title>
        <authorList>
            <person name="Chen M.Y."/>
            <person name="Teng W.K."/>
            <person name="Zhao L."/>
            <person name="Hu C.X."/>
            <person name="Zhou Y.K."/>
            <person name="Han B.P."/>
            <person name="Song L.R."/>
            <person name="Shu W.S."/>
        </authorList>
    </citation>
    <scope>NUCLEOTIDE SEQUENCE [LARGE SCALE GENOMIC DNA]</scope>
    <source>
        <strain evidence="1 2">FACHB-3921</strain>
    </source>
</reference>
<dbReference type="Proteomes" id="UP000621307">
    <property type="component" value="Unassembled WGS sequence"/>
</dbReference>
<gene>
    <name evidence="1" type="ORF">H6G14_27485</name>
</gene>
<evidence type="ECO:0000313" key="2">
    <source>
        <dbReference type="Proteomes" id="UP000621307"/>
    </source>
</evidence>
<keyword evidence="2" id="KW-1185">Reference proteome</keyword>